<evidence type="ECO:0000313" key="6">
    <source>
        <dbReference type="Proteomes" id="UP000694864"/>
    </source>
</evidence>
<evidence type="ECO:0000256" key="4">
    <source>
        <dbReference type="SAM" id="MobiDB-lite"/>
    </source>
</evidence>
<dbReference type="Pfam" id="PF00076">
    <property type="entry name" value="RRM_1"/>
    <property type="match status" value="4"/>
</dbReference>
<feature type="domain" description="RRM" evidence="5">
    <location>
        <begin position="447"/>
        <end position="530"/>
    </location>
</feature>
<proteinExistence type="predicted"/>
<reference evidence="6" key="1">
    <citation type="journal article" date="2014" name="Nat. Commun.">
        <title>The emerging biofuel crop Camelina sativa retains a highly undifferentiated hexaploid genome structure.</title>
        <authorList>
            <person name="Kagale S."/>
            <person name="Koh C."/>
            <person name="Nixon J."/>
            <person name="Bollina V."/>
            <person name="Clarke W.E."/>
            <person name="Tuteja R."/>
            <person name="Spillane C."/>
            <person name="Robinson S.J."/>
            <person name="Links M.G."/>
            <person name="Clarke C."/>
            <person name="Higgins E.E."/>
            <person name="Huebert T."/>
            <person name="Sharpe A.G."/>
            <person name="Parkin I.A."/>
        </authorList>
    </citation>
    <scope>NUCLEOTIDE SEQUENCE [LARGE SCALE GENOMIC DNA]</scope>
    <source>
        <strain evidence="6">cv. DH55</strain>
    </source>
</reference>
<evidence type="ECO:0000256" key="1">
    <source>
        <dbReference type="ARBA" id="ARBA00004123"/>
    </source>
</evidence>
<dbReference type="PANTHER" id="PTHR13952:SF21">
    <property type="entry name" value="POLYNUCLEOTIDE ADENYLYLTRANSFERASE DOMAIN_RNA RECOGNITION MOTIF PROTEIN-RELATED"/>
    <property type="match status" value="1"/>
</dbReference>
<dbReference type="InterPro" id="IPR035979">
    <property type="entry name" value="RBD_domain_sf"/>
</dbReference>
<reference evidence="7" key="2">
    <citation type="submission" date="2025-08" db="UniProtKB">
        <authorList>
            <consortium name="RefSeq"/>
        </authorList>
    </citation>
    <scope>IDENTIFICATION</scope>
    <source>
        <tissue evidence="7">Leaf</tissue>
    </source>
</reference>
<dbReference type="RefSeq" id="XP_010509288.1">
    <property type="nucleotide sequence ID" value="XM_010510986.2"/>
</dbReference>
<dbReference type="InterPro" id="IPR000504">
    <property type="entry name" value="RRM_dom"/>
</dbReference>
<name>A0ABM0Z1Y5_CAMSA</name>
<evidence type="ECO:0000313" key="7">
    <source>
        <dbReference type="RefSeq" id="XP_010509288.1"/>
    </source>
</evidence>
<dbReference type="GeneID" id="104785719"/>
<evidence type="ECO:0000256" key="3">
    <source>
        <dbReference type="PROSITE-ProRule" id="PRU00176"/>
    </source>
</evidence>
<dbReference type="PROSITE" id="PS50102">
    <property type="entry name" value="RRM"/>
    <property type="match status" value="4"/>
</dbReference>
<feature type="compositionally biased region" description="Acidic residues" evidence="4">
    <location>
        <begin position="94"/>
        <end position="108"/>
    </location>
</feature>
<evidence type="ECO:0000259" key="5">
    <source>
        <dbReference type="PROSITE" id="PS50102"/>
    </source>
</evidence>
<dbReference type="SUPFAM" id="SSF54928">
    <property type="entry name" value="RNA-binding domain, RBD"/>
    <property type="match status" value="4"/>
</dbReference>
<comment type="subcellular location">
    <subcellularLocation>
        <location evidence="1">Nucleus</location>
    </subcellularLocation>
</comment>
<evidence type="ECO:0000256" key="2">
    <source>
        <dbReference type="ARBA" id="ARBA00023242"/>
    </source>
</evidence>
<feature type="domain" description="RRM" evidence="5">
    <location>
        <begin position="121"/>
        <end position="195"/>
    </location>
</feature>
<dbReference type="Proteomes" id="UP000694864">
    <property type="component" value="Chromosome 5"/>
</dbReference>
<dbReference type="Gene3D" id="3.30.70.330">
    <property type="match status" value="4"/>
</dbReference>
<accession>A0ABM0Z1Y5</accession>
<protein>
    <submittedName>
        <fullName evidence="7">Nucleolin-like</fullName>
    </submittedName>
</protein>
<dbReference type="CDD" id="cd00590">
    <property type="entry name" value="RRM_SF"/>
    <property type="match status" value="4"/>
</dbReference>
<organism evidence="6 7">
    <name type="scientific">Camelina sativa</name>
    <name type="common">False flax</name>
    <name type="synonym">Myagrum sativum</name>
    <dbReference type="NCBI Taxonomy" id="90675"/>
    <lineage>
        <taxon>Eukaryota</taxon>
        <taxon>Viridiplantae</taxon>
        <taxon>Streptophyta</taxon>
        <taxon>Embryophyta</taxon>
        <taxon>Tracheophyta</taxon>
        <taxon>Spermatophyta</taxon>
        <taxon>Magnoliopsida</taxon>
        <taxon>eudicotyledons</taxon>
        <taxon>Gunneridae</taxon>
        <taxon>Pentapetalae</taxon>
        <taxon>rosids</taxon>
        <taxon>malvids</taxon>
        <taxon>Brassicales</taxon>
        <taxon>Brassicaceae</taxon>
        <taxon>Camelineae</taxon>
        <taxon>Camelina</taxon>
    </lineage>
</organism>
<feature type="domain" description="RRM" evidence="5">
    <location>
        <begin position="328"/>
        <end position="405"/>
    </location>
</feature>
<keyword evidence="2" id="KW-0539">Nucleus</keyword>
<sequence length="585" mass="66523">MGNLLGKRKLDDDVDDLETNPILKKQKVTSEETITEELADDPSLQHKSDDDQEADSFGKRILEDDDLKKLKETSEETLITEELADPSLQHKSDDDQEETMEGLNDDTPDLVEEDEAASMKNTLCITHLSRHANIQDIIDFFKGVVHVRLAMKQDGKHAGYGFLEFASDKETKKALEKKNGKSLLNRKITLYVANKKTCPLPKYSLDHKVSYEEDCLGREEDETTPAEDQVLFVANLSPQTKISDIKRFFLNVGVAVVSVRLIVNQEGKHVGYGFVEFLSAYQAKKALEMKNGEYLHDHKISLMMMKGGHGETETTPNFAEEVAIRKTRTLFVAHLTSQTKISHIISFFKDVGQVVHVRLIANNKGKHVGWGFLEFASANEAEKALQTKNGAYFQGGNILLQVAKMNPLSPPKYCIDHKVWYEDYLRQEEDVAVEGLADYVEEEARKKTLFVTNLPSQVKTRHIISFFKDVGQVVGVRLIVDHMGKHVGCGFVEFASADEAEDALEHKNGQTMLRFSQSFFSKMFLDVAERAPYTIRPNYNLVEKLWYEDNLLREPNLKHQEVKSDVIRFWGKKTIFSYDDDNDNC</sequence>
<dbReference type="PANTHER" id="PTHR13952">
    <property type="entry name" value="U1 SMALL NUCLEAR RIBONUCLEOPROTEIN 70 KD"/>
    <property type="match status" value="1"/>
</dbReference>
<feature type="region of interest" description="Disordered" evidence="4">
    <location>
        <begin position="28"/>
        <end position="60"/>
    </location>
</feature>
<dbReference type="SMART" id="SM00360">
    <property type="entry name" value="RRM"/>
    <property type="match status" value="4"/>
</dbReference>
<keyword evidence="3" id="KW-0694">RNA-binding</keyword>
<gene>
    <name evidence="7" type="primary">LOC104785719</name>
</gene>
<dbReference type="InterPro" id="IPR012677">
    <property type="entry name" value="Nucleotide-bd_a/b_plait_sf"/>
</dbReference>
<dbReference type="InterPro" id="IPR051183">
    <property type="entry name" value="U1_U11-U12_snRNP_70-35kDa"/>
</dbReference>
<feature type="domain" description="RRM" evidence="5">
    <location>
        <begin position="229"/>
        <end position="307"/>
    </location>
</feature>
<keyword evidence="6" id="KW-1185">Reference proteome</keyword>
<feature type="region of interest" description="Disordered" evidence="4">
    <location>
        <begin position="79"/>
        <end position="108"/>
    </location>
</feature>